<protein>
    <recommendedName>
        <fullName evidence="3">YolD-like family protein</fullName>
    </recommendedName>
</protein>
<dbReference type="EMBL" id="CP014806">
    <property type="protein sequence ID" value="AMW98469.1"/>
    <property type="molecule type" value="Genomic_DNA"/>
</dbReference>
<reference evidence="2" key="2">
    <citation type="submission" date="2016-03" db="EMBL/GenBank/DDBJ databases">
        <authorList>
            <person name="Ploux O."/>
        </authorList>
    </citation>
    <scope>NUCLEOTIDE SEQUENCE [LARGE SCALE GENOMIC DNA]</scope>
    <source>
        <strain evidence="2">PP9</strain>
    </source>
</reference>
<gene>
    <name evidence="1" type="ORF">ATY39_02870</name>
</gene>
<name>A0A143HAJ0_9BACL</name>
<dbReference type="KEGG" id="rst:ATY39_02870"/>
<dbReference type="AlphaFoldDB" id="A0A143HAJ0"/>
<proteinExistence type="predicted"/>
<reference evidence="1 2" key="1">
    <citation type="journal article" date="2016" name="Genome Announc.">
        <title>Whole-Genome Sequence of Rummeliibacillus stabekisii Strain PP9 Isolated from Antarctic Soil.</title>
        <authorList>
            <person name="da Mota F.F."/>
            <person name="Vollu R.E."/>
            <person name="Jurelevicius D."/>
            <person name="Seldin L."/>
        </authorList>
    </citation>
    <scope>NUCLEOTIDE SEQUENCE [LARGE SCALE GENOMIC DNA]</scope>
    <source>
        <strain evidence="1 2">PP9</strain>
    </source>
</reference>
<evidence type="ECO:0008006" key="3">
    <source>
        <dbReference type="Google" id="ProtNLM"/>
    </source>
</evidence>
<evidence type="ECO:0000313" key="1">
    <source>
        <dbReference type="EMBL" id="AMW98469.1"/>
    </source>
</evidence>
<sequence length="91" mass="10504">MPLGFPKPKRVKKSAKHPDRDEFDLEELAMTLNEAMNTNKTYSFAIFIQDEPIVGKVTKMDPNTKLITIQRYGEIFKAHFLDILKVNSYEG</sequence>
<organism evidence="1 2">
    <name type="scientific">Rummeliibacillus stabekisii</name>
    <dbReference type="NCBI Taxonomy" id="241244"/>
    <lineage>
        <taxon>Bacteria</taxon>
        <taxon>Bacillati</taxon>
        <taxon>Bacillota</taxon>
        <taxon>Bacilli</taxon>
        <taxon>Bacillales</taxon>
        <taxon>Caryophanaceae</taxon>
        <taxon>Rummeliibacillus</taxon>
    </lineage>
</organism>
<dbReference type="RefSeq" id="WP_066785556.1">
    <property type="nucleotide sequence ID" value="NZ_CP014806.1"/>
</dbReference>
<accession>A0A143HAJ0</accession>
<dbReference type="Proteomes" id="UP000076021">
    <property type="component" value="Chromosome"/>
</dbReference>
<evidence type="ECO:0000313" key="2">
    <source>
        <dbReference type="Proteomes" id="UP000076021"/>
    </source>
</evidence>
<dbReference type="STRING" id="241244.ATY39_02870"/>
<dbReference type="OrthoDB" id="2921025at2"/>
<keyword evidence="2" id="KW-1185">Reference proteome</keyword>